<dbReference type="Proteomes" id="UP000789508">
    <property type="component" value="Unassembled WGS sequence"/>
</dbReference>
<sequence length="42" mass="4692">AKVSSERKNKAATRNIQQLAKQVINKLKEIIPPTTFHLGMGM</sequence>
<gene>
    <name evidence="2" type="ORF">ALEPTO_LOCUS14103</name>
</gene>
<comment type="caution">
    <text evidence="2">The sequence shown here is derived from an EMBL/GenBank/DDBJ whole genome shotgun (WGS) entry which is preliminary data.</text>
</comment>
<evidence type="ECO:0000313" key="2">
    <source>
        <dbReference type="EMBL" id="CAG8770167.1"/>
    </source>
</evidence>
<keyword evidence="1" id="KW-0175">Coiled coil</keyword>
<feature type="non-terminal residue" evidence="2">
    <location>
        <position position="42"/>
    </location>
</feature>
<proteinExistence type="predicted"/>
<reference evidence="2" key="1">
    <citation type="submission" date="2021-06" db="EMBL/GenBank/DDBJ databases">
        <authorList>
            <person name="Kallberg Y."/>
            <person name="Tangrot J."/>
            <person name="Rosling A."/>
        </authorList>
    </citation>
    <scope>NUCLEOTIDE SEQUENCE</scope>
    <source>
        <strain evidence="2">FL130A</strain>
    </source>
</reference>
<evidence type="ECO:0000313" key="3">
    <source>
        <dbReference type="Proteomes" id="UP000789508"/>
    </source>
</evidence>
<name>A0A9N9J8J1_9GLOM</name>
<dbReference type="AlphaFoldDB" id="A0A9N9J8J1"/>
<feature type="coiled-coil region" evidence="1">
    <location>
        <begin position="2"/>
        <end position="29"/>
    </location>
</feature>
<accession>A0A9N9J8J1</accession>
<keyword evidence="3" id="KW-1185">Reference proteome</keyword>
<feature type="non-terminal residue" evidence="2">
    <location>
        <position position="1"/>
    </location>
</feature>
<organism evidence="2 3">
    <name type="scientific">Ambispora leptoticha</name>
    <dbReference type="NCBI Taxonomy" id="144679"/>
    <lineage>
        <taxon>Eukaryota</taxon>
        <taxon>Fungi</taxon>
        <taxon>Fungi incertae sedis</taxon>
        <taxon>Mucoromycota</taxon>
        <taxon>Glomeromycotina</taxon>
        <taxon>Glomeromycetes</taxon>
        <taxon>Archaeosporales</taxon>
        <taxon>Ambisporaceae</taxon>
        <taxon>Ambispora</taxon>
    </lineage>
</organism>
<evidence type="ECO:0000256" key="1">
    <source>
        <dbReference type="SAM" id="Coils"/>
    </source>
</evidence>
<dbReference type="EMBL" id="CAJVPS010051885">
    <property type="protein sequence ID" value="CAG8770167.1"/>
    <property type="molecule type" value="Genomic_DNA"/>
</dbReference>
<protein>
    <submittedName>
        <fullName evidence="2">6353_t:CDS:1</fullName>
    </submittedName>
</protein>